<reference evidence="6" key="1">
    <citation type="submission" date="2021-03" db="EMBL/GenBank/DDBJ databases">
        <title>Acanthopleuribacteraceae sp. M133.</title>
        <authorList>
            <person name="Wang G."/>
        </authorList>
    </citation>
    <scope>NUCLEOTIDE SEQUENCE</scope>
    <source>
        <strain evidence="6">M133</strain>
    </source>
</reference>
<evidence type="ECO:0000256" key="4">
    <source>
        <dbReference type="ARBA" id="ARBA00023172"/>
    </source>
</evidence>
<dbReference type="Proteomes" id="UP000663929">
    <property type="component" value="Chromosome"/>
</dbReference>
<organism evidence="6 7">
    <name type="scientific">Sulfidibacter corallicola</name>
    <dbReference type="NCBI Taxonomy" id="2818388"/>
    <lineage>
        <taxon>Bacteria</taxon>
        <taxon>Pseudomonadati</taxon>
        <taxon>Acidobacteriota</taxon>
        <taxon>Holophagae</taxon>
        <taxon>Acanthopleuribacterales</taxon>
        <taxon>Acanthopleuribacteraceae</taxon>
        <taxon>Sulfidibacter</taxon>
    </lineage>
</organism>
<accession>A0A8A4TQ59</accession>
<gene>
    <name evidence="6" type="ORF">J3U87_06545</name>
</gene>
<dbReference type="InterPro" id="IPR002104">
    <property type="entry name" value="Integrase_catalytic"/>
</dbReference>
<dbReference type="GO" id="GO:0015074">
    <property type="term" value="P:DNA integration"/>
    <property type="evidence" value="ECO:0007669"/>
    <property type="project" value="UniProtKB-KW"/>
</dbReference>
<dbReference type="GO" id="GO:0003677">
    <property type="term" value="F:DNA binding"/>
    <property type="evidence" value="ECO:0007669"/>
    <property type="project" value="UniProtKB-KW"/>
</dbReference>
<dbReference type="InterPro" id="IPR050808">
    <property type="entry name" value="Phage_Integrase"/>
</dbReference>
<dbReference type="Gene3D" id="1.10.150.130">
    <property type="match status" value="1"/>
</dbReference>
<protein>
    <submittedName>
        <fullName evidence="6">Tyrosine-type recombinase/integrase</fullName>
    </submittedName>
</protein>
<dbReference type="InterPro" id="IPR013762">
    <property type="entry name" value="Integrase-like_cat_sf"/>
</dbReference>
<dbReference type="Gene3D" id="1.10.443.10">
    <property type="entry name" value="Intergrase catalytic core"/>
    <property type="match status" value="1"/>
</dbReference>
<dbReference type="EMBL" id="CP071793">
    <property type="protein sequence ID" value="QTD52116.1"/>
    <property type="molecule type" value="Genomic_DNA"/>
</dbReference>
<evidence type="ECO:0000256" key="1">
    <source>
        <dbReference type="ARBA" id="ARBA00008857"/>
    </source>
</evidence>
<evidence type="ECO:0000256" key="2">
    <source>
        <dbReference type="ARBA" id="ARBA00022908"/>
    </source>
</evidence>
<evidence type="ECO:0000313" key="7">
    <source>
        <dbReference type="Proteomes" id="UP000663929"/>
    </source>
</evidence>
<dbReference type="RefSeq" id="WP_237382225.1">
    <property type="nucleotide sequence ID" value="NZ_CP071793.1"/>
</dbReference>
<dbReference type="PANTHER" id="PTHR30629:SF2">
    <property type="entry name" value="PROPHAGE INTEGRASE INTS-RELATED"/>
    <property type="match status" value="1"/>
</dbReference>
<dbReference type="PANTHER" id="PTHR30629">
    <property type="entry name" value="PROPHAGE INTEGRASE"/>
    <property type="match status" value="1"/>
</dbReference>
<dbReference type="KEGG" id="scor:J3U87_06545"/>
<dbReference type="PROSITE" id="PS51898">
    <property type="entry name" value="TYR_RECOMBINASE"/>
    <property type="match status" value="1"/>
</dbReference>
<evidence type="ECO:0000259" key="5">
    <source>
        <dbReference type="PROSITE" id="PS51898"/>
    </source>
</evidence>
<dbReference type="Pfam" id="PF13356">
    <property type="entry name" value="Arm-DNA-bind_3"/>
    <property type="match status" value="1"/>
</dbReference>
<sequence length="476" mass="54240">MAQKKRFNKTLLTGLIQAQQKVTLHDTEVSGLKFTVGRKRSTFQFEKRISGRKGSPITITIGAFPAISIDEARQEARKLANLCEKGLDPRQVKQQQVGDCPTQKVLVAEALDKFFAVKAALSPRTLAKYREEVRNHFPTAWKKQCLTAITPEMLVEQFHEIRKTARERCFEFLKVFNNIWTTCTPLFLDGHQQRILKENPVPLARQMLQHIKKDQPQRIIIPAAHLGKFVVTVEVWAAEAERNPTASPLIVRFCHLVLLCLFTGMRGIEAKNLRWEYIDLEQEVISLPGRVADEKFGFQGTKNKRDHLIPLSSAALELFQKLQHQRNTVSPFVFPSASSLHKPMTQYGALAKQLSERLQMPFAVHACRRTFASIADEVGLDFLKVKRSLNHAFEGGVTGGYINPGFNPAKRRVHFQMVCDYIWRCKAEYLGQRKRAEEGFDQLEALKKIERYALEVGLSLEEARQLQQEHNAANAA</sequence>
<dbReference type="InterPro" id="IPR011010">
    <property type="entry name" value="DNA_brk_join_enz"/>
</dbReference>
<dbReference type="InterPro" id="IPR025166">
    <property type="entry name" value="Integrase_DNA_bind_dom"/>
</dbReference>
<proteinExistence type="inferred from homology"/>
<dbReference type="Pfam" id="PF00589">
    <property type="entry name" value="Phage_integrase"/>
    <property type="match status" value="1"/>
</dbReference>
<dbReference type="SUPFAM" id="SSF56349">
    <property type="entry name" value="DNA breaking-rejoining enzymes"/>
    <property type="match status" value="1"/>
</dbReference>
<dbReference type="AlphaFoldDB" id="A0A8A4TQ59"/>
<keyword evidence="3" id="KW-0238">DNA-binding</keyword>
<keyword evidence="2" id="KW-0229">DNA integration</keyword>
<dbReference type="InterPro" id="IPR038488">
    <property type="entry name" value="Integrase_DNA-bd_sf"/>
</dbReference>
<keyword evidence="7" id="KW-1185">Reference proteome</keyword>
<feature type="domain" description="Tyr recombinase" evidence="5">
    <location>
        <begin position="226"/>
        <end position="415"/>
    </location>
</feature>
<dbReference type="Gene3D" id="3.30.160.390">
    <property type="entry name" value="Integrase, DNA-binding domain"/>
    <property type="match status" value="1"/>
</dbReference>
<keyword evidence="4" id="KW-0233">DNA recombination</keyword>
<evidence type="ECO:0000256" key="3">
    <source>
        <dbReference type="ARBA" id="ARBA00023125"/>
    </source>
</evidence>
<comment type="similarity">
    <text evidence="1">Belongs to the 'phage' integrase family.</text>
</comment>
<name>A0A8A4TQ59_SULCO</name>
<evidence type="ECO:0000313" key="6">
    <source>
        <dbReference type="EMBL" id="QTD52116.1"/>
    </source>
</evidence>
<dbReference type="InterPro" id="IPR010998">
    <property type="entry name" value="Integrase_recombinase_N"/>
</dbReference>
<dbReference type="GO" id="GO:0006310">
    <property type="term" value="P:DNA recombination"/>
    <property type="evidence" value="ECO:0007669"/>
    <property type="project" value="UniProtKB-KW"/>
</dbReference>